<dbReference type="HOGENOM" id="CLU_483986_0_0_1"/>
<evidence type="ECO:0000313" key="3">
    <source>
        <dbReference type="EMBL" id="EWC47641.1"/>
    </source>
</evidence>
<dbReference type="Pfam" id="PF01048">
    <property type="entry name" value="PNP_UDP_1"/>
    <property type="match status" value="1"/>
</dbReference>
<organism evidence="3 4">
    <name type="scientific">Drechslerella stenobrocha 248</name>
    <dbReference type="NCBI Taxonomy" id="1043628"/>
    <lineage>
        <taxon>Eukaryota</taxon>
        <taxon>Fungi</taxon>
        <taxon>Dikarya</taxon>
        <taxon>Ascomycota</taxon>
        <taxon>Pezizomycotina</taxon>
        <taxon>Orbiliomycetes</taxon>
        <taxon>Orbiliales</taxon>
        <taxon>Orbiliaceae</taxon>
        <taxon>Drechslerella</taxon>
    </lineage>
</organism>
<accession>W7HTZ3</accession>
<feature type="domain" description="Nucleoside phosphorylase" evidence="2">
    <location>
        <begin position="11"/>
        <end position="283"/>
    </location>
</feature>
<gene>
    <name evidence="3" type="ORF">DRE_03261</name>
</gene>
<dbReference type="OrthoDB" id="1577640at2759"/>
<dbReference type="GO" id="GO:0003824">
    <property type="term" value="F:catalytic activity"/>
    <property type="evidence" value="ECO:0007669"/>
    <property type="project" value="InterPro"/>
</dbReference>
<proteinExistence type="predicted"/>
<evidence type="ECO:0000313" key="4">
    <source>
        <dbReference type="Proteomes" id="UP000024837"/>
    </source>
</evidence>
<reference evidence="3 4" key="1">
    <citation type="submission" date="2013-05" db="EMBL/GenBank/DDBJ databases">
        <title>Drechslerella stenobrocha genome reveals carnivorous origination and mechanical trapping mechanism of predatory fungi.</title>
        <authorList>
            <person name="Liu X."/>
            <person name="Zhang W."/>
            <person name="Liu K."/>
        </authorList>
    </citation>
    <scope>NUCLEOTIDE SEQUENCE [LARGE SCALE GENOMIC DNA]</scope>
    <source>
        <strain evidence="3 4">248</strain>
    </source>
</reference>
<dbReference type="InterPro" id="IPR035994">
    <property type="entry name" value="Nucleoside_phosphorylase_sf"/>
</dbReference>
<dbReference type="GO" id="GO:0009116">
    <property type="term" value="P:nucleoside metabolic process"/>
    <property type="evidence" value="ECO:0007669"/>
    <property type="project" value="InterPro"/>
</dbReference>
<sequence>MELKRCDYTVGWICAIPIEKTAAIAVLDEVHKPLRVPATDTNSYTLGRLGEHNVAIACLPSGHYGTVPAAAVAINMRNSFPAIRFGLMVGIGGGVPSASNDIRLGDIVVSQPSGDSGGVIQYDFGKTIEKGRFVHTGSLNSPPTVLLSALSALQAIILGSTISTIVQDGEQQDDRFFYPGPTADQLFHSDYDHVPGVGRQVDTCRQCSSAQVVSRPERTYDDPHIHYGLIASGNQVMKHGKTRDRIANETGVLCFEMEAAGLMNNFPCLVVRGICDYSDSHKNKRWQPYAALVAAAYAKEVLRHTPTGSDDDDDDDEDTRETYHLSPKDFTAVHDEDLDQDYPDMSFWYREPLDPDSHYPIGVQVDARFRRPGSILPIGDTVLTLRRICNLIIRGCFRGIAPGRYQVQWIFWFPAGRNCPPSSGHVPNGFYPEADDVENSVLERVFPTAIPGEFPPEVDSAFCFPWSLLLIAGQPRNFGSYLLETIDVDKHPLAAPVLLREGFKEQPLDPGLWNTKRNTGWCIIHGDIVDVDDSKQIALMITKHFERQWVGGFSFGGVKLVPV</sequence>
<dbReference type="AlphaFoldDB" id="W7HTZ3"/>
<feature type="region of interest" description="Disordered" evidence="1">
    <location>
        <begin position="304"/>
        <end position="326"/>
    </location>
</feature>
<dbReference type="SUPFAM" id="SSF53167">
    <property type="entry name" value="Purine and uridine phosphorylases"/>
    <property type="match status" value="1"/>
</dbReference>
<protein>
    <recommendedName>
        <fullName evidence="2">Nucleoside phosphorylase domain-containing protein</fullName>
    </recommendedName>
</protein>
<evidence type="ECO:0000259" key="2">
    <source>
        <dbReference type="Pfam" id="PF01048"/>
    </source>
</evidence>
<evidence type="ECO:0000256" key="1">
    <source>
        <dbReference type="SAM" id="MobiDB-lite"/>
    </source>
</evidence>
<dbReference type="Proteomes" id="UP000024837">
    <property type="component" value="Unassembled WGS sequence"/>
</dbReference>
<dbReference type="Gene3D" id="3.40.50.1580">
    <property type="entry name" value="Nucleoside phosphorylase domain"/>
    <property type="match status" value="1"/>
</dbReference>
<name>W7HTZ3_9PEZI</name>
<dbReference type="EMBL" id="KI966409">
    <property type="protein sequence ID" value="EWC47641.1"/>
    <property type="molecule type" value="Genomic_DNA"/>
</dbReference>
<dbReference type="PANTHER" id="PTHR46082:SF11">
    <property type="entry name" value="AAA+ ATPASE DOMAIN-CONTAINING PROTEIN-RELATED"/>
    <property type="match status" value="1"/>
</dbReference>
<dbReference type="InterPro" id="IPR000845">
    <property type="entry name" value="Nucleoside_phosphorylase_d"/>
</dbReference>
<feature type="compositionally biased region" description="Acidic residues" evidence="1">
    <location>
        <begin position="309"/>
        <end position="319"/>
    </location>
</feature>
<dbReference type="InterPro" id="IPR053137">
    <property type="entry name" value="NLR-like"/>
</dbReference>
<dbReference type="PANTHER" id="PTHR46082">
    <property type="entry name" value="ATP/GTP-BINDING PROTEIN-RELATED"/>
    <property type="match status" value="1"/>
</dbReference>
<keyword evidence="4" id="KW-1185">Reference proteome</keyword>